<reference evidence="7" key="2">
    <citation type="submission" date="2020-04" db="EMBL/GenBank/DDBJ databases">
        <authorList>
            <consortium name="NCBI Genome Project"/>
        </authorList>
    </citation>
    <scope>NUCLEOTIDE SEQUENCE</scope>
    <source>
        <strain evidence="7">CBS 304.34</strain>
    </source>
</reference>
<keyword evidence="4" id="KW-0805">Transcription regulation</keyword>
<comment type="function">
    <text evidence="4">Component of the Mediator complex, a coactivator involved in the regulated transcription of nearly all RNA polymerase II-dependent genes. Mediator functions as a bridge to convey information from gene-specific regulatory proteins to the basal RNA polymerase II transcription machinery. Mediator is recruited to promoters by direct interactions with regulatory proteins and serves as a scaffold for the assembly of a functional preinitiation complex with RNA polymerase II and the general transcription factors.</text>
</comment>
<dbReference type="GO" id="GO:0006357">
    <property type="term" value="P:regulation of transcription by RNA polymerase II"/>
    <property type="evidence" value="ECO:0007669"/>
    <property type="project" value="InterPro"/>
</dbReference>
<evidence type="ECO:0000313" key="7">
    <source>
        <dbReference type="RefSeq" id="XP_033573182.1"/>
    </source>
</evidence>
<evidence type="ECO:0000256" key="4">
    <source>
        <dbReference type="RuleBase" id="RU364152"/>
    </source>
</evidence>
<comment type="similarity">
    <text evidence="2 4">Belongs to the Mediator complex subunit 20 family.</text>
</comment>
<reference evidence="7" key="3">
    <citation type="submission" date="2025-04" db="UniProtKB">
        <authorList>
            <consortium name="RefSeq"/>
        </authorList>
    </citation>
    <scope>IDENTIFICATION</scope>
    <source>
        <strain evidence="7">CBS 304.34</strain>
    </source>
</reference>
<accession>A0A6A6YCB0</accession>
<reference evidence="5 7" key="1">
    <citation type="journal article" date="2020" name="Stud. Mycol.">
        <title>101 Dothideomycetes genomes: a test case for predicting lifestyles and emergence of pathogens.</title>
        <authorList>
            <person name="Haridas S."/>
            <person name="Albert R."/>
            <person name="Binder M."/>
            <person name="Bloem J."/>
            <person name="Labutti K."/>
            <person name="Salamov A."/>
            <person name="Andreopoulos B."/>
            <person name="Baker S."/>
            <person name="Barry K."/>
            <person name="Bills G."/>
            <person name="Bluhm B."/>
            <person name="Cannon C."/>
            <person name="Castanera R."/>
            <person name="Culley D."/>
            <person name="Daum C."/>
            <person name="Ezra D."/>
            <person name="Gonzalez J."/>
            <person name="Henrissat B."/>
            <person name="Kuo A."/>
            <person name="Liang C."/>
            <person name="Lipzen A."/>
            <person name="Lutzoni F."/>
            <person name="Magnuson J."/>
            <person name="Mondo S."/>
            <person name="Nolan M."/>
            <person name="Ohm R."/>
            <person name="Pangilinan J."/>
            <person name="Park H.-J."/>
            <person name="Ramirez L."/>
            <person name="Alfaro M."/>
            <person name="Sun H."/>
            <person name="Tritt A."/>
            <person name="Yoshinaga Y."/>
            <person name="Zwiers L.-H."/>
            <person name="Turgeon B."/>
            <person name="Goodwin S."/>
            <person name="Spatafora J."/>
            <person name="Crous P."/>
            <person name="Grigoriev I."/>
        </authorList>
    </citation>
    <scope>NUCLEOTIDE SEQUENCE</scope>
    <source>
        <strain evidence="5 7">CBS 304.34</strain>
    </source>
</reference>
<keyword evidence="3 4" id="KW-0539">Nucleus</keyword>
<dbReference type="EMBL" id="MU003707">
    <property type="protein sequence ID" value="KAF2806218.1"/>
    <property type="molecule type" value="Genomic_DNA"/>
</dbReference>
<dbReference type="InterPro" id="IPR013921">
    <property type="entry name" value="Mediator_Med20"/>
</dbReference>
<evidence type="ECO:0000313" key="5">
    <source>
        <dbReference type="EMBL" id="KAF2806218.1"/>
    </source>
</evidence>
<organism evidence="5">
    <name type="scientific">Mytilinidion resinicola</name>
    <dbReference type="NCBI Taxonomy" id="574789"/>
    <lineage>
        <taxon>Eukaryota</taxon>
        <taxon>Fungi</taxon>
        <taxon>Dikarya</taxon>
        <taxon>Ascomycota</taxon>
        <taxon>Pezizomycotina</taxon>
        <taxon>Dothideomycetes</taxon>
        <taxon>Pleosporomycetidae</taxon>
        <taxon>Mytilinidiales</taxon>
        <taxon>Mytilinidiaceae</taxon>
        <taxon>Mytilinidion</taxon>
    </lineage>
</organism>
<comment type="subunit">
    <text evidence="4">Component of the Mediator complex.</text>
</comment>
<name>A0A6A6YCB0_9PEZI</name>
<dbReference type="GO" id="GO:0003712">
    <property type="term" value="F:transcription coregulator activity"/>
    <property type="evidence" value="ECO:0007669"/>
    <property type="project" value="InterPro"/>
</dbReference>
<gene>
    <name evidence="4" type="primary">MED20</name>
    <name evidence="5 7" type="ORF">BDZ99DRAFT_465866</name>
</gene>
<evidence type="ECO:0000256" key="1">
    <source>
        <dbReference type="ARBA" id="ARBA00004123"/>
    </source>
</evidence>
<dbReference type="Pfam" id="PF08612">
    <property type="entry name" value="Med20"/>
    <property type="match status" value="1"/>
</dbReference>
<sequence>MKVCGLYYVAGQPPSSSAPGSSTFQEVVSAIHKRYTKARPLPPWNLAHNLSRSTPATSDDPTPRAYHHALNLSFHPGKTFLYIHPPPIPGVPMRPGPGNAVVAIPATQTESFNNLLSTKFSALWTPKQSLSIRDGHAYGIGELIIRVGEVKSAKGVGGNPPALHGVVVYIGNHVGDPNAADGKFASTISSDRKVEDAAKAVSSEEEVKEAVTFVQEMIKEVWKGLEVAGGLKEPHKEKFVQYEGQDEWEAAEMEVRMWCDILRLRA</sequence>
<evidence type="ECO:0000256" key="3">
    <source>
        <dbReference type="ARBA" id="ARBA00023242"/>
    </source>
</evidence>
<keyword evidence="4" id="KW-0804">Transcription</keyword>
<dbReference type="RefSeq" id="XP_033573182.1">
    <property type="nucleotide sequence ID" value="XM_033720644.1"/>
</dbReference>
<keyword evidence="6" id="KW-1185">Reference proteome</keyword>
<dbReference type="AlphaFoldDB" id="A0A6A6YCB0"/>
<dbReference type="OrthoDB" id="1854899at2759"/>
<comment type="subcellular location">
    <subcellularLocation>
        <location evidence="1 4">Nucleus</location>
    </subcellularLocation>
</comment>
<protein>
    <recommendedName>
        <fullName evidence="4">Mediator of RNA polymerase II transcription subunit 20</fullName>
    </recommendedName>
    <alternativeName>
        <fullName evidence="4">Mediator complex subunit 20</fullName>
    </alternativeName>
</protein>
<evidence type="ECO:0000313" key="6">
    <source>
        <dbReference type="Proteomes" id="UP000504636"/>
    </source>
</evidence>
<proteinExistence type="inferred from homology"/>
<keyword evidence="4" id="KW-0010">Activator</keyword>
<evidence type="ECO:0000256" key="2">
    <source>
        <dbReference type="ARBA" id="ARBA00010743"/>
    </source>
</evidence>
<dbReference type="GO" id="GO:0016592">
    <property type="term" value="C:mediator complex"/>
    <property type="evidence" value="ECO:0007669"/>
    <property type="project" value="InterPro"/>
</dbReference>
<dbReference type="Proteomes" id="UP000504636">
    <property type="component" value="Unplaced"/>
</dbReference>